<proteinExistence type="predicted"/>
<dbReference type="AlphaFoldDB" id="A0ABD0V7S7"/>
<feature type="compositionally biased region" description="Polar residues" evidence="1">
    <location>
        <begin position="301"/>
        <end position="314"/>
    </location>
</feature>
<feature type="transmembrane region" description="Helical" evidence="2">
    <location>
        <begin position="646"/>
        <end position="670"/>
    </location>
</feature>
<accession>A0ABD0V7S7</accession>
<keyword evidence="4" id="KW-1185">Reference proteome</keyword>
<evidence type="ECO:0000256" key="2">
    <source>
        <dbReference type="SAM" id="Phobius"/>
    </source>
</evidence>
<organism evidence="3 4">
    <name type="scientific">Dendrobium thyrsiflorum</name>
    <name type="common">Pinecone-like raceme dendrobium</name>
    <name type="synonym">Orchid</name>
    <dbReference type="NCBI Taxonomy" id="117978"/>
    <lineage>
        <taxon>Eukaryota</taxon>
        <taxon>Viridiplantae</taxon>
        <taxon>Streptophyta</taxon>
        <taxon>Embryophyta</taxon>
        <taxon>Tracheophyta</taxon>
        <taxon>Spermatophyta</taxon>
        <taxon>Magnoliopsida</taxon>
        <taxon>Liliopsida</taxon>
        <taxon>Asparagales</taxon>
        <taxon>Orchidaceae</taxon>
        <taxon>Epidendroideae</taxon>
        <taxon>Malaxideae</taxon>
        <taxon>Dendrobiinae</taxon>
        <taxon>Dendrobium</taxon>
    </lineage>
</organism>
<feature type="region of interest" description="Disordered" evidence="1">
    <location>
        <begin position="300"/>
        <end position="332"/>
    </location>
</feature>
<evidence type="ECO:0000313" key="4">
    <source>
        <dbReference type="Proteomes" id="UP001552299"/>
    </source>
</evidence>
<sequence length="778" mass="84252">MAMATATESASVKKATETASLTEATPATLMEKVPVKEWMEEEKEVSGDAEGDCGLDTKRRRRRRPRLSNDAAATVVDDAADEEASAREDSGSFSLEEDQGTKFCSSDGTNLKSTEPESFATGKKLENGNSEFTDVLDDLQSVPKAGEKQDCNHFKVGNGPNLHMDSVVNVEEDVVAAIERPEPQSDGHSEVAKTFTLDVSELDLEKVLEEQETHDLFCPNCHSCITKRVILRKRKRRVQDFQYEERPEKLHVRPNIVATSTEIVETSHDSEPDVFRCLSCFSFFISTVFRKREESVDVQVPNIQSSGQSSSNDAESSRNKENEAVPIPGAVLTGQSPITSNIGYSGQKYQTSPVLSVSETPNYAENAKSKNDGAAQLQPQLEISFGGDHNLEENHGITALPIPVPNEVEEIYASNGKLHSAQFPIVLEVSSGGDQLPNESKNALALPVSEAANAGENDSTVLKISSDDGEIMPVIINTPHISGRIGQNNHDFDGILPPATVFLPHDDDMIKPIVIVEPSSQGTSQKDLGISISAAQPTVFLPFGDVQISVGNQILVEPRRENEWEVLKSIVYGGLIESITSLGVVSSAAGAKTSTLNIVALGLANLIGGFFVMLHDLSELKSSAPATQNDERSGRYWKLLGRKSNFGLHATVAIMSYIFFGLLPPLIYGFSFRESDLKEDKTIAVALSSLLCIALLSIGKAHVSEPKSYIKTFLYYLGLGFSASGISYVAGVLLHRFLLQLGLFEHDPPLPLPGPLPLPPPSIDLFGVSSGLTSWAAE</sequence>
<keyword evidence="2" id="KW-1133">Transmembrane helix</keyword>
<keyword evidence="2" id="KW-0812">Transmembrane</keyword>
<dbReference type="CDD" id="cd01059">
    <property type="entry name" value="CCC1_like"/>
    <property type="match status" value="1"/>
</dbReference>
<keyword evidence="2" id="KW-0472">Membrane</keyword>
<gene>
    <name evidence="3" type="ORF">M5K25_009991</name>
</gene>
<dbReference type="Proteomes" id="UP001552299">
    <property type="component" value="Unassembled WGS sequence"/>
</dbReference>
<dbReference type="PANTHER" id="PTHR38937:SF2">
    <property type="entry name" value="MEMBRANE PROTEIN OF ER BODY-LIKE PROTEIN ISOFORM X1"/>
    <property type="match status" value="1"/>
</dbReference>
<dbReference type="EMBL" id="JANQDX010000008">
    <property type="protein sequence ID" value="KAL0920821.1"/>
    <property type="molecule type" value="Genomic_DNA"/>
</dbReference>
<comment type="caution">
    <text evidence="3">The sequence shown here is derived from an EMBL/GenBank/DDBJ whole genome shotgun (WGS) entry which is preliminary data.</text>
</comment>
<feature type="compositionally biased region" description="Acidic residues" evidence="1">
    <location>
        <begin position="39"/>
        <end position="53"/>
    </location>
</feature>
<feature type="transmembrane region" description="Helical" evidence="2">
    <location>
        <begin position="682"/>
        <end position="701"/>
    </location>
</feature>
<evidence type="ECO:0000313" key="3">
    <source>
        <dbReference type="EMBL" id="KAL0920821.1"/>
    </source>
</evidence>
<dbReference type="InterPro" id="IPR052843">
    <property type="entry name" value="ER_body_metal_sequester"/>
</dbReference>
<feature type="compositionally biased region" description="Polar residues" evidence="1">
    <location>
        <begin position="102"/>
        <end position="113"/>
    </location>
</feature>
<feature type="transmembrane region" description="Helical" evidence="2">
    <location>
        <begin position="596"/>
        <end position="614"/>
    </location>
</feature>
<feature type="region of interest" description="Disordered" evidence="1">
    <location>
        <begin position="1"/>
        <end position="125"/>
    </location>
</feature>
<feature type="compositionally biased region" description="Polar residues" evidence="1">
    <location>
        <begin position="1"/>
        <end position="10"/>
    </location>
</feature>
<name>A0ABD0V7S7_DENTH</name>
<feature type="transmembrane region" description="Helical" evidence="2">
    <location>
        <begin position="713"/>
        <end position="734"/>
    </location>
</feature>
<evidence type="ECO:0000256" key="1">
    <source>
        <dbReference type="SAM" id="MobiDB-lite"/>
    </source>
</evidence>
<reference evidence="3 4" key="1">
    <citation type="journal article" date="2024" name="Plant Biotechnol. J.">
        <title>Dendrobium thyrsiflorum genome and its molecular insights into genes involved in important horticultural traits.</title>
        <authorList>
            <person name="Chen B."/>
            <person name="Wang J.Y."/>
            <person name="Zheng P.J."/>
            <person name="Li K.L."/>
            <person name="Liang Y.M."/>
            <person name="Chen X.F."/>
            <person name="Zhang C."/>
            <person name="Zhao X."/>
            <person name="He X."/>
            <person name="Zhang G.Q."/>
            <person name="Liu Z.J."/>
            <person name="Xu Q."/>
        </authorList>
    </citation>
    <scope>NUCLEOTIDE SEQUENCE [LARGE SCALE GENOMIC DNA]</scope>
    <source>
        <strain evidence="3">GZMU011</strain>
    </source>
</reference>
<evidence type="ECO:0008006" key="5">
    <source>
        <dbReference type="Google" id="ProtNLM"/>
    </source>
</evidence>
<dbReference type="PANTHER" id="PTHR38937">
    <property type="entry name" value="MEMBRANE PROTEIN OF ER BODY-LIKE PROTEIN"/>
    <property type="match status" value="1"/>
</dbReference>
<protein>
    <recommendedName>
        <fullName evidence="5">Membrane protein of ER body-like protein</fullName>
    </recommendedName>
</protein>